<organism evidence="2 3">
    <name type="scientific">Brassica carinata</name>
    <name type="common">Ethiopian mustard</name>
    <name type="synonym">Abyssinian cabbage</name>
    <dbReference type="NCBI Taxonomy" id="52824"/>
    <lineage>
        <taxon>Eukaryota</taxon>
        <taxon>Viridiplantae</taxon>
        <taxon>Streptophyta</taxon>
        <taxon>Embryophyta</taxon>
        <taxon>Tracheophyta</taxon>
        <taxon>Spermatophyta</taxon>
        <taxon>Magnoliopsida</taxon>
        <taxon>eudicotyledons</taxon>
        <taxon>Gunneridae</taxon>
        <taxon>Pentapetalae</taxon>
        <taxon>rosids</taxon>
        <taxon>malvids</taxon>
        <taxon>Brassicales</taxon>
        <taxon>Brassicaceae</taxon>
        <taxon>Brassiceae</taxon>
        <taxon>Brassica</taxon>
    </lineage>
</organism>
<dbReference type="SUPFAM" id="SSF50985">
    <property type="entry name" value="RCC1/BLIP-II"/>
    <property type="match status" value="1"/>
</dbReference>
<name>A0A8X7SI16_BRACI</name>
<sequence length="174" mass="19316">MSVLEDSPTPFDEDWFRFHSYQDFEANCDLKSDIYVARRTNCVLLPNRAQVCPDCSLKGPNSLCYCLGVRLTNYQVDGSGLHSTALTGKGEILERVLKADGWGRGEHGRLGLGDNDRISKIVPRKVNLIPDKDIIQFCRGDHGRPGYRMNVTLGQFGGLHSLAIVECKVGGYIV</sequence>
<dbReference type="PROSITE" id="PS50012">
    <property type="entry name" value="RCC1_3"/>
    <property type="match status" value="1"/>
</dbReference>
<dbReference type="InterPro" id="IPR009091">
    <property type="entry name" value="RCC1/BLIP-II"/>
</dbReference>
<evidence type="ECO:0000313" key="3">
    <source>
        <dbReference type="Proteomes" id="UP000886595"/>
    </source>
</evidence>
<dbReference type="EMBL" id="JAAMPC010000006">
    <property type="protein sequence ID" value="KAG2306866.1"/>
    <property type="molecule type" value="Genomic_DNA"/>
</dbReference>
<dbReference type="AlphaFoldDB" id="A0A8X7SI16"/>
<proteinExistence type="predicted"/>
<evidence type="ECO:0000256" key="1">
    <source>
        <dbReference type="PROSITE-ProRule" id="PRU00235"/>
    </source>
</evidence>
<dbReference type="InterPro" id="IPR000408">
    <property type="entry name" value="Reg_chr_condens"/>
</dbReference>
<dbReference type="OrthoDB" id="1931061at2759"/>
<evidence type="ECO:0000313" key="2">
    <source>
        <dbReference type="EMBL" id="KAG2306866.1"/>
    </source>
</evidence>
<dbReference type="Pfam" id="PF00415">
    <property type="entry name" value="RCC1"/>
    <property type="match status" value="1"/>
</dbReference>
<dbReference type="Gene3D" id="2.130.10.30">
    <property type="entry name" value="Regulator of chromosome condensation 1/beta-lactamase-inhibitor protein II"/>
    <property type="match status" value="1"/>
</dbReference>
<feature type="repeat" description="RCC1" evidence="1">
    <location>
        <begin position="97"/>
        <end position="167"/>
    </location>
</feature>
<reference evidence="2 3" key="1">
    <citation type="submission" date="2020-02" db="EMBL/GenBank/DDBJ databases">
        <authorList>
            <person name="Ma Q."/>
            <person name="Huang Y."/>
            <person name="Song X."/>
            <person name="Pei D."/>
        </authorList>
    </citation>
    <scope>NUCLEOTIDE SEQUENCE [LARGE SCALE GENOMIC DNA]</scope>
    <source>
        <strain evidence="2">Sxm20200214</strain>
        <tissue evidence="2">Leaf</tissue>
    </source>
</reference>
<keyword evidence="3" id="KW-1185">Reference proteome</keyword>
<comment type="caution">
    <text evidence="2">The sequence shown here is derived from an EMBL/GenBank/DDBJ whole genome shotgun (WGS) entry which is preliminary data.</text>
</comment>
<gene>
    <name evidence="2" type="ORF">Bca52824_026614</name>
</gene>
<dbReference type="Proteomes" id="UP000886595">
    <property type="component" value="Unassembled WGS sequence"/>
</dbReference>
<accession>A0A8X7SI16</accession>
<protein>
    <submittedName>
        <fullName evidence="2">Uncharacterized protein</fullName>
    </submittedName>
</protein>